<reference evidence="1 2" key="1">
    <citation type="submission" date="2019-06" db="EMBL/GenBank/DDBJ databases">
        <authorList>
            <person name="Broberg M."/>
        </authorList>
    </citation>
    <scope>NUCLEOTIDE SEQUENCE [LARGE SCALE GENOMIC DNA]</scope>
</reference>
<evidence type="ECO:0008006" key="3">
    <source>
        <dbReference type="Google" id="ProtNLM"/>
    </source>
</evidence>
<dbReference type="EMBL" id="CABFNS010000908">
    <property type="protein sequence ID" value="VUC35249.1"/>
    <property type="molecule type" value="Genomic_DNA"/>
</dbReference>
<gene>
    <name evidence="1" type="ORF">CLO192961_LOCUS407975</name>
</gene>
<proteinExistence type="predicted"/>
<sequence>MSAILGLVDDGRQRQELEALPADVLLAILSSAHDTVDLYSVVRSSRVVYDVFRSAKRTVLISILARDLGTSGLQSAIAATLITLQTIRHRAGHEEDENIAIKLFESLLHGDCGLSLARGLSEAEFARLVGVNRSVQFVVDEYAATRLPRLREIHSDAARPLNSRERQRLALAFLRHQVLASIHSTSTLTAGTVVYQQFSTLFQPWEIQQIADAHSFLRVMASFVFPSCERIPRSLSRVYITGREWWSDADEQEAMSDLNVMRARFLQKCGHKTVADLEMEQSISEREREARHNMMPVSYSFLAAGPMPDQISSSQVVAQYLSLQEIYQREDALPGLFAAEDDGDGGQSVPFAWIDGHRGIDCQRWGRHLFRKAVPPGQESLTALQTNWTRLIVRQWRWLGFMFWDRERVELLKSKLPEYATGWLTRPPPSDDNLSLGGL</sequence>
<comment type="caution">
    <text evidence="1">The sequence shown here is derived from an EMBL/GenBank/DDBJ whole genome shotgun (WGS) entry which is preliminary data.</text>
</comment>
<evidence type="ECO:0000313" key="1">
    <source>
        <dbReference type="EMBL" id="VUC35249.1"/>
    </source>
</evidence>
<accession>A0ABY6UW12</accession>
<name>A0ABY6UW12_BIOOC</name>
<evidence type="ECO:0000313" key="2">
    <source>
        <dbReference type="Proteomes" id="UP000766486"/>
    </source>
</evidence>
<protein>
    <recommendedName>
        <fullName evidence="3">F-box domain-containing protein</fullName>
    </recommendedName>
</protein>
<keyword evidence="2" id="KW-1185">Reference proteome</keyword>
<organism evidence="1 2">
    <name type="scientific">Bionectria ochroleuca</name>
    <name type="common">Gliocladium roseum</name>
    <dbReference type="NCBI Taxonomy" id="29856"/>
    <lineage>
        <taxon>Eukaryota</taxon>
        <taxon>Fungi</taxon>
        <taxon>Dikarya</taxon>
        <taxon>Ascomycota</taxon>
        <taxon>Pezizomycotina</taxon>
        <taxon>Sordariomycetes</taxon>
        <taxon>Hypocreomycetidae</taxon>
        <taxon>Hypocreales</taxon>
        <taxon>Bionectriaceae</taxon>
        <taxon>Clonostachys</taxon>
    </lineage>
</organism>
<dbReference type="Proteomes" id="UP000766486">
    <property type="component" value="Unassembled WGS sequence"/>
</dbReference>